<dbReference type="RefSeq" id="WP_058247597.1">
    <property type="nucleotide sequence ID" value="NZ_CYSE01000003.1"/>
</dbReference>
<protein>
    <submittedName>
        <fullName evidence="3">Putative iron-regulated protein</fullName>
    </submittedName>
</protein>
<feature type="domain" description="Haem-binding uptake Tiki superfamily ChaN" evidence="2">
    <location>
        <begin position="23"/>
        <end position="210"/>
    </location>
</feature>
<organism evidence="3 4">
    <name type="scientific">Tropicibacter naphthalenivorans</name>
    <dbReference type="NCBI Taxonomy" id="441103"/>
    <lineage>
        <taxon>Bacteria</taxon>
        <taxon>Pseudomonadati</taxon>
        <taxon>Pseudomonadota</taxon>
        <taxon>Alphaproteobacteria</taxon>
        <taxon>Rhodobacterales</taxon>
        <taxon>Roseobacteraceae</taxon>
        <taxon>Tropicibacter</taxon>
    </lineage>
</organism>
<dbReference type="CDD" id="cd14727">
    <property type="entry name" value="ChanN-like"/>
    <property type="match status" value="1"/>
</dbReference>
<proteinExistence type="predicted"/>
<evidence type="ECO:0000259" key="2">
    <source>
        <dbReference type="Pfam" id="PF04187"/>
    </source>
</evidence>
<reference evidence="3 4" key="1">
    <citation type="submission" date="2015-09" db="EMBL/GenBank/DDBJ databases">
        <authorList>
            <consortium name="Swine Surveillance"/>
        </authorList>
    </citation>
    <scope>NUCLEOTIDE SEQUENCE [LARGE SCALE GENOMIC DNA]</scope>
    <source>
        <strain evidence="3 4">CECT 7648</strain>
    </source>
</reference>
<sequence length="255" mass="27250">MRYAWILALFLAPAAHADGGFGADVLFLGEVHDNPAHHLKQAEIITQVVPKAVVWEMLTPDQAARVTPDAQDLGDLLQWEESGWPDFAIYAPVFDAANEATHYGAAIPRDQARAVMQTPIAEVFGADAAQFGLDQALSEDQQTAREAMQMAAHCDALPAEMLPMMVDIQRLRDAELARQALKAHTDTGGPVVVITGNGHARMDWGAPAALTLAAPDLHIYALGQGEAGRGAPDGVFNALKEAAPVDRGDPCEAFK</sequence>
<feature type="chain" id="PRO_5006063250" evidence="1">
    <location>
        <begin position="18"/>
        <end position="255"/>
    </location>
</feature>
<feature type="signal peptide" evidence="1">
    <location>
        <begin position="1"/>
        <end position="17"/>
    </location>
</feature>
<dbReference type="EMBL" id="CYSE01000003">
    <property type="protein sequence ID" value="CUH78675.1"/>
    <property type="molecule type" value="Genomic_DNA"/>
</dbReference>
<keyword evidence="1" id="KW-0732">Signal</keyword>
<dbReference type="Gene3D" id="3.40.50.11550">
    <property type="match status" value="1"/>
</dbReference>
<dbReference type="InterPro" id="IPR007314">
    <property type="entry name" value="Cofac_haem-bd_dom"/>
</dbReference>
<name>A0A0P1GB46_9RHOB</name>
<dbReference type="STRING" id="441103.TRN7648_02105"/>
<evidence type="ECO:0000313" key="4">
    <source>
        <dbReference type="Proteomes" id="UP000054935"/>
    </source>
</evidence>
<dbReference type="SUPFAM" id="SSF159501">
    <property type="entry name" value="EreA/ChaN-like"/>
    <property type="match status" value="1"/>
</dbReference>
<dbReference type="OrthoDB" id="9795827at2"/>
<evidence type="ECO:0000256" key="1">
    <source>
        <dbReference type="SAM" id="SignalP"/>
    </source>
</evidence>
<evidence type="ECO:0000313" key="3">
    <source>
        <dbReference type="EMBL" id="CUH78675.1"/>
    </source>
</evidence>
<dbReference type="Gene3D" id="1.10.8.760">
    <property type="entry name" value="Haem-binding uptake, Tiki superfamily, ChaN, domain 2"/>
    <property type="match status" value="1"/>
</dbReference>
<keyword evidence="4" id="KW-1185">Reference proteome</keyword>
<dbReference type="Pfam" id="PF04187">
    <property type="entry name" value="Cofac_haem_bdg"/>
    <property type="match status" value="1"/>
</dbReference>
<dbReference type="AlphaFoldDB" id="A0A0P1GB46"/>
<accession>A0A0P1GB46</accession>
<dbReference type="Proteomes" id="UP000054935">
    <property type="component" value="Unassembled WGS sequence"/>
</dbReference>
<gene>
    <name evidence="3" type="ORF">TRN7648_02105</name>
</gene>